<dbReference type="PRINTS" id="PR00032">
    <property type="entry name" value="HTHARAC"/>
</dbReference>
<keyword evidence="6" id="KW-1185">Reference proteome</keyword>
<dbReference type="Pfam" id="PF12833">
    <property type="entry name" value="HTH_18"/>
    <property type="match status" value="1"/>
</dbReference>
<feature type="domain" description="HTH araC/xylS-type" evidence="4">
    <location>
        <begin position="236"/>
        <end position="334"/>
    </location>
</feature>
<accession>A0A1H6HTE7</accession>
<comment type="caution">
    <text evidence="5">The sequence shown here is derived from an EMBL/GenBank/DDBJ whole genome shotgun (WGS) entry which is preliminary data.</text>
</comment>
<dbReference type="PROSITE" id="PS01124">
    <property type="entry name" value="HTH_ARAC_FAMILY_2"/>
    <property type="match status" value="1"/>
</dbReference>
<evidence type="ECO:0000256" key="1">
    <source>
        <dbReference type="ARBA" id="ARBA00023015"/>
    </source>
</evidence>
<dbReference type="GO" id="GO:0003677">
    <property type="term" value="F:DNA binding"/>
    <property type="evidence" value="ECO:0007669"/>
    <property type="project" value="UniProtKB-KW"/>
</dbReference>
<evidence type="ECO:0000259" key="4">
    <source>
        <dbReference type="PROSITE" id="PS01124"/>
    </source>
</evidence>
<protein>
    <submittedName>
        <fullName evidence="5">AraC-type DNA-binding protein</fullName>
    </submittedName>
</protein>
<gene>
    <name evidence="5" type="ORF">SAMN05216447_101141</name>
</gene>
<organism evidence="5 6">
    <name type="scientific">Parafannyhessea umbonata</name>
    <dbReference type="NCBI Taxonomy" id="604330"/>
    <lineage>
        <taxon>Bacteria</taxon>
        <taxon>Bacillati</taxon>
        <taxon>Actinomycetota</taxon>
        <taxon>Coriobacteriia</taxon>
        <taxon>Coriobacteriales</taxon>
        <taxon>Atopobiaceae</taxon>
        <taxon>Parafannyhessea</taxon>
    </lineage>
</organism>
<keyword evidence="3" id="KW-0804">Transcription</keyword>
<dbReference type="InterPro" id="IPR018060">
    <property type="entry name" value="HTH_AraC"/>
</dbReference>
<keyword evidence="2 5" id="KW-0238">DNA-binding</keyword>
<keyword evidence="1" id="KW-0805">Transcription regulation</keyword>
<dbReference type="SMART" id="SM00342">
    <property type="entry name" value="HTH_ARAC"/>
    <property type="match status" value="1"/>
</dbReference>
<evidence type="ECO:0000313" key="6">
    <source>
        <dbReference type="Proteomes" id="UP000199135"/>
    </source>
</evidence>
<dbReference type="InterPro" id="IPR020449">
    <property type="entry name" value="Tscrpt_reg_AraC-type_HTH"/>
</dbReference>
<evidence type="ECO:0000313" key="5">
    <source>
        <dbReference type="EMBL" id="SEH37283.1"/>
    </source>
</evidence>
<dbReference type="InterPro" id="IPR018062">
    <property type="entry name" value="HTH_AraC-typ_CS"/>
</dbReference>
<proteinExistence type="predicted"/>
<dbReference type="PANTHER" id="PTHR43280:SF2">
    <property type="entry name" value="HTH-TYPE TRANSCRIPTIONAL REGULATOR EXSA"/>
    <property type="match status" value="1"/>
</dbReference>
<name>A0A1H6HTE7_9ACTN</name>
<reference evidence="5 6" key="1">
    <citation type="submission" date="2016-10" db="EMBL/GenBank/DDBJ databases">
        <authorList>
            <person name="Varghese N."/>
            <person name="Submissions S."/>
        </authorList>
    </citation>
    <scope>NUCLEOTIDE SEQUENCE [LARGE SCALE GENOMIC DNA]</scope>
    <source>
        <strain evidence="5 6">WCP15</strain>
    </source>
</reference>
<evidence type="ECO:0000256" key="2">
    <source>
        <dbReference type="ARBA" id="ARBA00023125"/>
    </source>
</evidence>
<dbReference type="EMBL" id="FNWT01000001">
    <property type="protein sequence ID" value="SEH37283.1"/>
    <property type="molecule type" value="Genomic_DNA"/>
</dbReference>
<dbReference type="SUPFAM" id="SSF46689">
    <property type="entry name" value="Homeodomain-like"/>
    <property type="match status" value="2"/>
</dbReference>
<dbReference type="Proteomes" id="UP000199135">
    <property type="component" value="Unassembled WGS sequence"/>
</dbReference>
<dbReference type="PROSITE" id="PS00041">
    <property type="entry name" value="HTH_ARAC_FAMILY_1"/>
    <property type="match status" value="1"/>
</dbReference>
<dbReference type="InterPro" id="IPR009057">
    <property type="entry name" value="Homeodomain-like_sf"/>
</dbReference>
<dbReference type="PANTHER" id="PTHR43280">
    <property type="entry name" value="ARAC-FAMILY TRANSCRIPTIONAL REGULATOR"/>
    <property type="match status" value="1"/>
</dbReference>
<dbReference type="Gene3D" id="1.10.10.60">
    <property type="entry name" value="Homeodomain-like"/>
    <property type="match status" value="2"/>
</dbReference>
<sequence length="336" mass="37550">MVFVDPELAGAFSGLSEKFSSLVYPQLEQFGARPLSAKTGVAAYIDNELGRGWFWATQLGETAMLSQLRIQCNRPMELVESPGTPYSVLASMGRGDAELAGKGYSKTQPNSIFPMRHLLDENIMGLHIEPSTYEYQLEAGSLHCSCSLYLLDGSFEKIGLDKERVRLLDSSFASGLNLNAALELRSTIRSITPSGTLSDVGRLQYRAKALEMIYDLVTFLEDKHRDDPESDEKVSDRVSTILLESLADPPSIDDLASRFYLSRAALCSRFKRETGLGIHEYLAVQRLRQAESMLERSNRPVAEIARMVGYQHTSSFTKMFKEKAGVSPRQWRNGQR</sequence>
<evidence type="ECO:0000256" key="3">
    <source>
        <dbReference type="ARBA" id="ARBA00023163"/>
    </source>
</evidence>